<feature type="region of interest" description="Disordered" evidence="1">
    <location>
        <begin position="77"/>
        <end position="96"/>
    </location>
</feature>
<proteinExistence type="predicted"/>
<dbReference type="AlphaFoldDB" id="A0A2S4URL1"/>
<evidence type="ECO:0000313" key="2">
    <source>
        <dbReference type="EMBL" id="POV99896.1"/>
    </source>
</evidence>
<reference evidence="2" key="1">
    <citation type="submission" date="2017-12" db="EMBL/GenBank/DDBJ databases">
        <title>Gene loss provides genomic basis for host adaptation in cereal stripe rust fungi.</title>
        <authorList>
            <person name="Xia C."/>
        </authorList>
    </citation>
    <scope>NUCLEOTIDE SEQUENCE [LARGE SCALE GENOMIC DNA]</scope>
    <source>
        <strain evidence="2">93-210</strain>
    </source>
</reference>
<evidence type="ECO:0000256" key="1">
    <source>
        <dbReference type="SAM" id="MobiDB-lite"/>
    </source>
</evidence>
<dbReference type="VEuPathDB" id="FungiDB:PSTT_13471"/>
<dbReference type="Proteomes" id="UP000239156">
    <property type="component" value="Unassembled WGS sequence"/>
</dbReference>
<feature type="compositionally biased region" description="Polar residues" evidence="1">
    <location>
        <begin position="77"/>
        <end position="88"/>
    </location>
</feature>
<protein>
    <submittedName>
        <fullName evidence="2">Uncharacterized protein</fullName>
    </submittedName>
</protein>
<keyword evidence="3" id="KW-1185">Reference proteome</keyword>
<evidence type="ECO:0000313" key="3">
    <source>
        <dbReference type="Proteomes" id="UP000239156"/>
    </source>
</evidence>
<gene>
    <name evidence="2" type="ORF">PSTT_13471</name>
</gene>
<dbReference type="EMBL" id="PKSL01000190">
    <property type="protein sequence ID" value="POV99896.1"/>
    <property type="molecule type" value="Genomic_DNA"/>
</dbReference>
<organism evidence="2 3">
    <name type="scientific">Puccinia striiformis</name>
    <dbReference type="NCBI Taxonomy" id="27350"/>
    <lineage>
        <taxon>Eukaryota</taxon>
        <taxon>Fungi</taxon>
        <taxon>Dikarya</taxon>
        <taxon>Basidiomycota</taxon>
        <taxon>Pucciniomycotina</taxon>
        <taxon>Pucciniomycetes</taxon>
        <taxon>Pucciniales</taxon>
        <taxon>Pucciniaceae</taxon>
        <taxon>Puccinia</taxon>
    </lineage>
</organism>
<accession>A0A2S4URL1</accession>
<comment type="caution">
    <text evidence="2">The sequence shown here is derived from an EMBL/GenBank/DDBJ whole genome shotgun (WGS) entry which is preliminary data.</text>
</comment>
<name>A0A2S4URL1_9BASI</name>
<dbReference type="VEuPathDB" id="FungiDB:PSHT_12242"/>
<sequence length="96" mass="10117">MFAPLTIQTTTAIFQASLCFSKLPPPKSTDLTMQFNMLPVLMAVGAVLAVANANPIPINILPVNALNLKSLARITTSQSTTGAPTGNKQMAKGFGW</sequence>